<dbReference type="EMBL" id="JANUAE010000015">
    <property type="protein sequence ID" value="MCS3711536.1"/>
    <property type="molecule type" value="Genomic_DNA"/>
</dbReference>
<dbReference type="Proteomes" id="UP001155057">
    <property type="component" value="Unassembled WGS sequence"/>
</dbReference>
<name>A0A9X2TIS8_9BACT</name>
<dbReference type="InterPro" id="IPR056209">
    <property type="entry name" value="SU10_adaptor"/>
</dbReference>
<dbReference type="RefSeq" id="WP_259124352.1">
    <property type="nucleotide sequence ID" value="NZ_JANUAE010000015.1"/>
</dbReference>
<reference evidence="1" key="1">
    <citation type="submission" date="2022-08" db="EMBL/GenBank/DDBJ databases">
        <title>Genomic Encyclopedia of Type Strains, Phase V (KMG-V): Genome sequencing to study the core and pangenomes of soil and plant-associated prokaryotes.</title>
        <authorList>
            <person name="Whitman W."/>
        </authorList>
    </citation>
    <scope>NUCLEOTIDE SEQUENCE</scope>
    <source>
        <strain evidence="1">SP3049</strain>
    </source>
</reference>
<dbReference type="AlphaFoldDB" id="A0A9X2TIS8"/>
<dbReference type="Pfam" id="PF24175">
    <property type="entry name" value="SU10_adaptor"/>
    <property type="match status" value="1"/>
</dbReference>
<proteinExistence type="predicted"/>
<evidence type="ECO:0000313" key="1">
    <source>
        <dbReference type="EMBL" id="MCS3711536.1"/>
    </source>
</evidence>
<evidence type="ECO:0000313" key="2">
    <source>
        <dbReference type="Proteomes" id="UP001155057"/>
    </source>
</evidence>
<organism evidence="1 2">
    <name type="scientific">Salinibacter ruber</name>
    <dbReference type="NCBI Taxonomy" id="146919"/>
    <lineage>
        <taxon>Bacteria</taxon>
        <taxon>Pseudomonadati</taxon>
        <taxon>Rhodothermota</taxon>
        <taxon>Rhodothermia</taxon>
        <taxon>Rhodothermales</taxon>
        <taxon>Salinibacteraceae</taxon>
        <taxon>Salinibacter</taxon>
    </lineage>
</organism>
<sequence>MTADTVITRIRRRLDQVPLNVESVDKDSDVLGSVSTNFSNEDLLDRINKATRAIISKVKAQHVPMAIEKKTSVNGIEQSAVRLLPRRVFGSDDGGTTYVRAFERSVDTQRRLESRISNPGREATAQYPVFVYEDGRFQIFPETLGVKAFVVEAPSGATSTSDTLVLDERFERAITDYVSANCYQTMRRTNLAEFFMNLYNRDLQPYSLDLRYGSLDDQEIDVE</sequence>
<accession>A0A9X2TIS8</accession>
<gene>
    <name evidence="1" type="ORF">GGP61_003169</name>
</gene>
<protein>
    <submittedName>
        <fullName evidence="1">Uncharacterized protein</fullName>
    </submittedName>
</protein>
<comment type="caution">
    <text evidence="1">The sequence shown here is derived from an EMBL/GenBank/DDBJ whole genome shotgun (WGS) entry which is preliminary data.</text>
</comment>